<dbReference type="GeneID" id="36523560"/>
<reference evidence="8 9" key="1">
    <citation type="submission" date="2017-12" db="EMBL/GenBank/DDBJ databases">
        <authorList>
            <consortium name="DOE Joint Genome Institute"/>
            <person name="Haridas S."/>
            <person name="Kjaerbolling I."/>
            <person name="Vesth T.C."/>
            <person name="Frisvad J.C."/>
            <person name="Nybo J.L."/>
            <person name="Theobald S."/>
            <person name="Kuo A."/>
            <person name="Bowyer P."/>
            <person name="Matsuda Y."/>
            <person name="Mondo S."/>
            <person name="Lyhne E.K."/>
            <person name="Kogle M.E."/>
            <person name="Clum A."/>
            <person name="Lipzen A."/>
            <person name="Salamov A."/>
            <person name="Ngan C.Y."/>
            <person name="Daum C."/>
            <person name="Chiniquy J."/>
            <person name="Barry K."/>
            <person name="LaButti K."/>
            <person name="Simmons B.A."/>
            <person name="Magnuson J.K."/>
            <person name="Mortensen U.H."/>
            <person name="Larsen T.O."/>
            <person name="Grigoriev I.V."/>
            <person name="Baker S.E."/>
            <person name="Andersen M.R."/>
            <person name="Nordberg H.P."/>
            <person name="Cantor M.N."/>
            <person name="Hua S.X."/>
        </authorList>
    </citation>
    <scope>NUCLEOTIDE SEQUENCE [LARGE SCALE GENOMIC DNA]</scope>
    <source>
        <strain evidence="8 9">CBS 102.13</strain>
    </source>
</reference>
<dbReference type="GO" id="GO:0033116">
    <property type="term" value="C:endoplasmic reticulum-Golgi intermediate compartment membrane"/>
    <property type="evidence" value="ECO:0007669"/>
    <property type="project" value="UniProtKB-SubCell"/>
</dbReference>
<evidence type="ECO:0000256" key="3">
    <source>
        <dbReference type="ARBA" id="ARBA00022989"/>
    </source>
</evidence>
<name>A0A2I2FCL2_ASPCN</name>
<comment type="similarity">
    <text evidence="6">Belongs to the VMA21 family.</text>
</comment>
<dbReference type="EMBL" id="KZ559136">
    <property type="protein sequence ID" value="PLB38376.1"/>
    <property type="molecule type" value="Genomic_DNA"/>
</dbReference>
<evidence type="ECO:0000256" key="2">
    <source>
        <dbReference type="ARBA" id="ARBA00022824"/>
    </source>
</evidence>
<feature type="region of interest" description="Disordered" evidence="7">
    <location>
        <begin position="1"/>
        <end position="28"/>
    </location>
</feature>
<evidence type="ECO:0000313" key="9">
    <source>
        <dbReference type="Proteomes" id="UP000234585"/>
    </source>
</evidence>
<evidence type="ECO:0000313" key="8">
    <source>
        <dbReference type="EMBL" id="PLB38376.1"/>
    </source>
</evidence>
<keyword evidence="2 6" id="KW-0256">Endoplasmic reticulum</keyword>
<keyword evidence="3 6" id="KW-1133">Transmembrane helix</keyword>
<feature type="transmembrane region" description="Helical" evidence="6">
    <location>
        <begin position="62"/>
        <end position="85"/>
    </location>
</feature>
<keyword evidence="5 6" id="KW-0968">Cytoplasmic vesicle</keyword>
<protein>
    <submittedName>
        <fullName evidence="8">Vacuolar ATPase assembly integral membrane protein VMA21</fullName>
    </submittedName>
</protein>
<evidence type="ECO:0000256" key="5">
    <source>
        <dbReference type="ARBA" id="ARBA00023329"/>
    </source>
</evidence>
<comment type="subcellular location">
    <subcellularLocation>
        <location evidence="6">Endoplasmic reticulum membrane</location>
        <topology evidence="6">Multi-pass membrane protein</topology>
    </subcellularLocation>
    <subcellularLocation>
        <location evidence="6">Endoplasmic reticulum-Golgi intermediate compartment membrane</location>
        <topology evidence="6">Multi-pass membrane protein</topology>
    </subcellularLocation>
    <subcellularLocation>
        <location evidence="6">Cytoplasmic vesicle</location>
        <location evidence="6">COPII-coated vesicle membrane</location>
        <topology evidence="6">Multi-pass membrane protein</topology>
    </subcellularLocation>
</comment>
<evidence type="ECO:0000256" key="6">
    <source>
        <dbReference type="HAMAP-Rule" id="MF_03058"/>
    </source>
</evidence>
<gene>
    <name evidence="8" type="ORF">BDW47DRAFT_125520</name>
</gene>
<feature type="compositionally biased region" description="Polar residues" evidence="7">
    <location>
        <begin position="1"/>
        <end position="26"/>
    </location>
</feature>
<dbReference type="AlphaFoldDB" id="A0A2I2FCL2"/>
<keyword evidence="1 6" id="KW-0812">Transmembrane</keyword>
<evidence type="ECO:0000256" key="7">
    <source>
        <dbReference type="SAM" id="MobiDB-lite"/>
    </source>
</evidence>
<keyword evidence="9" id="KW-1185">Reference proteome</keyword>
<dbReference type="GO" id="GO:0070072">
    <property type="term" value="P:vacuolar proton-transporting V-type ATPase complex assembly"/>
    <property type="evidence" value="ECO:0007669"/>
    <property type="project" value="UniProtKB-UniRule"/>
</dbReference>
<evidence type="ECO:0000256" key="1">
    <source>
        <dbReference type="ARBA" id="ARBA00022692"/>
    </source>
</evidence>
<comment type="function">
    <text evidence="6">Required for the assembly of the V0 complex of the vacuolar ATPase (V-ATPase) in the endoplasmic reticulum.</text>
</comment>
<accession>A0A2I2FCL2</accession>
<organism evidence="8 9">
    <name type="scientific">Aspergillus candidus</name>
    <dbReference type="NCBI Taxonomy" id="41067"/>
    <lineage>
        <taxon>Eukaryota</taxon>
        <taxon>Fungi</taxon>
        <taxon>Dikarya</taxon>
        <taxon>Ascomycota</taxon>
        <taxon>Pezizomycotina</taxon>
        <taxon>Eurotiomycetes</taxon>
        <taxon>Eurotiomycetidae</taxon>
        <taxon>Eurotiales</taxon>
        <taxon>Aspergillaceae</taxon>
        <taxon>Aspergillus</taxon>
        <taxon>Aspergillus subgen. Circumdati</taxon>
    </lineage>
</organism>
<keyword evidence="4 6" id="KW-0472">Membrane</keyword>
<dbReference type="PANTHER" id="PTHR31792:SF3">
    <property type="entry name" value="VACUOLAR ATPASE ASSEMBLY INTEGRAL MEMBRANE PROTEIN VMA21"/>
    <property type="match status" value="1"/>
</dbReference>
<dbReference type="OrthoDB" id="160405at2759"/>
<dbReference type="PANTHER" id="PTHR31792">
    <property type="entry name" value="VACUOLAR ATPASE ASSEMBLY INTEGRAL MEMBRANE PROTEIN VMA21"/>
    <property type="match status" value="1"/>
</dbReference>
<proteinExistence type="inferred from homology"/>
<sequence length="106" mass="11423">MATRRPQSQSPMDPSTSIETKPSASDVSPVVPKHVIYKLLGFTAAMITTPIGMYFVTVDFGGSATVGGITAAITANVILFTYIWVAWQDDKEEREASAGKNEKKAQ</sequence>
<dbReference type="GO" id="GO:0005789">
    <property type="term" value="C:endoplasmic reticulum membrane"/>
    <property type="evidence" value="ECO:0007669"/>
    <property type="project" value="UniProtKB-SubCell"/>
</dbReference>
<dbReference type="Proteomes" id="UP000234585">
    <property type="component" value="Unassembled WGS sequence"/>
</dbReference>
<comment type="caution">
    <text evidence="6">Lacks conserved residue(s) required for the propagation of feature annotation.</text>
</comment>
<dbReference type="STRING" id="41067.A0A2I2FCL2"/>
<dbReference type="Pfam" id="PF09446">
    <property type="entry name" value="VMA21"/>
    <property type="match status" value="1"/>
</dbReference>
<dbReference type="HAMAP" id="MF_03058">
    <property type="entry name" value="VMA21"/>
    <property type="match status" value="1"/>
</dbReference>
<evidence type="ECO:0000256" key="4">
    <source>
        <dbReference type="ARBA" id="ARBA00023136"/>
    </source>
</evidence>
<dbReference type="GO" id="GO:0012507">
    <property type="term" value="C:ER to Golgi transport vesicle membrane"/>
    <property type="evidence" value="ECO:0007669"/>
    <property type="project" value="UniProtKB-SubCell"/>
</dbReference>
<dbReference type="RefSeq" id="XP_024672388.1">
    <property type="nucleotide sequence ID" value="XM_024816400.1"/>
</dbReference>
<dbReference type="InterPro" id="IPR019013">
    <property type="entry name" value="Vma21"/>
</dbReference>
<feature type="transmembrane region" description="Helical" evidence="6">
    <location>
        <begin position="35"/>
        <end position="56"/>
    </location>
</feature>